<protein>
    <recommendedName>
        <fullName evidence="2">DUF559 domain-containing protein</fullName>
    </recommendedName>
</protein>
<reference evidence="1" key="1">
    <citation type="journal article" date="2014" name="Front. Microbiol.">
        <title>High frequency of phylogenetically diverse reductive dehalogenase-homologous genes in deep subseafloor sedimentary metagenomes.</title>
        <authorList>
            <person name="Kawai M."/>
            <person name="Futagami T."/>
            <person name="Toyoda A."/>
            <person name="Takaki Y."/>
            <person name="Nishi S."/>
            <person name="Hori S."/>
            <person name="Arai W."/>
            <person name="Tsubouchi T."/>
            <person name="Morono Y."/>
            <person name="Uchiyama I."/>
            <person name="Ito T."/>
            <person name="Fujiyama A."/>
            <person name="Inagaki F."/>
            <person name="Takami H."/>
        </authorList>
    </citation>
    <scope>NUCLEOTIDE SEQUENCE</scope>
    <source>
        <strain evidence="1">Expedition CK06-06</strain>
    </source>
</reference>
<organism evidence="1">
    <name type="scientific">marine sediment metagenome</name>
    <dbReference type="NCBI Taxonomy" id="412755"/>
    <lineage>
        <taxon>unclassified sequences</taxon>
        <taxon>metagenomes</taxon>
        <taxon>ecological metagenomes</taxon>
    </lineage>
</organism>
<sequence length="166" mass="19815">MKKKGIFIKHQKEAALKCMEKNPNQLKEMSKKAHEMYPLALLALESLRRNYPFEFMGCLFDSDSERRLCEIFIRSKLMEKPIEGKNVHFRINKNHVDFFIQNSIFVEFHPPINYGRSKGETVKSYYEERRRILDGNGFENYPLIVIDRLRNIEPEIKKIKELISFN</sequence>
<dbReference type="EMBL" id="BARW01025727">
    <property type="protein sequence ID" value="GAJ11770.1"/>
    <property type="molecule type" value="Genomic_DNA"/>
</dbReference>
<evidence type="ECO:0008006" key="2">
    <source>
        <dbReference type="Google" id="ProtNLM"/>
    </source>
</evidence>
<evidence type="ECO:0000313" key="1">
    <source>
        <dbReference type="EMBL" id="GAJ11770.1"/>
    </source>
</evidence>
<accession>X1VQY2</accession>
<proteinExistence type="predicted"/>
<gene>
    <name evidence="1" type="ORF">S12H4_42102</name>
</gene>
<comment type="caution">
    <text evidence="1">The sequence shown here is derived from an EMBL/GenBank/DDBJ whole genome shotgun (WGS) entry which is preliminary data.</text>
</comment>
<name>X1VQY2_9ZZZZ</name>
<dbReference type="AlphaFoldDB" id="X1VQY2"/>